<dbReference type="EMBL" id="CCKQ01014813">
    <property type="protein sequence ID" value="CDW86606.1"/>
    <property type="molecule type" value="Genomic_DNA"/>
</dbReference>
<reference evidence="3 4" key="1">
    <citation type="submission" date="2014-06" db="EMBL/GenBank/DDBJ databases">
        <authorList>
            <person name="Swart Estienne"/>
        </authorList>
    </citation>
    <scope>NUCLEOTIDE SEQUENCE [LARGE SCALE GENOMIC DNA]</scope>
    <source>
        <strain evidence="3 4">130c</strain>
    </source>
</reference>
<dbReference type="InParanoid" id="A0A078AX19"/>
<dbReference type="Proteomes" id="UP000039865">
    <property type="component" value="Unassembled WGS sequence"/>
</dbReference>
<feature type="compositionally biased region" description="Low complexity" evidence="2">
    <location>
        <begin position="109"/>
        <end position="118"/>
    </location>
</feature>
<proteinExistence type="predicted"/>
<sequence>MSYVTDSLGWSERVKMENGAQSSQQDYELGRSNPNHVSYYRDIMQRSQQNFKIVSENQGQAQNNVQNSSVSPVKANKNLVRDNSQRYFKNHSPKHASQNNYFKTINQGGEEQNEPQEVQKSRTRPQSSSTKGSYVKRAVQSKNQISRKLRFGQKVQQANNQNLQAQKDQRFNEDLQSVKSFRSRESNFKIKTNFHPGSHSNNNVNNLMSLKQANQQRKGSQQRNESANNQQRYLRNSSQILSRGVQNLTTDNAQALTHRKQYQNASQITHPDEIKQKIIEKVQQLDHEELDKLRETLRLDDEQQQQQENDYMMMGDGQLQLQENMNFYPQQDELTPHQMKHQYQQNQDDNLSVYSKLTKSSMRSIGAQSMRSSRTYASQLEQKLEKEKQARRRLEKEVEELKRISTAISSQMGWSKNQ</sequence>
<name>A0A078AX19_STYLE</name>
<keyword evidence="4" id="KW-1185">Reference proteome</keyword>
<gene>
    <name evidence="3" type="primary">Contig1280.g1402</name>
    <name evidence="3" type="ORF">STYLEM_15703</name>
</gene>
<keyword evidence="1" id="KW-0175">Coiled coil</keyword>
<accession>A0A078AX19</accession>
<feature type="region of interest" description="Disordered" evidence="2">
    <location>
        <begin position="109"/>
        <end position="140"/>
    </location>
</feature>
<organism evidence="3 4">
    <name type="scientific">Stylonychia lemnae</name>
    <name type="common">Ciliate</name>
    <dbReference type="NCBI Taxonomy" id="5949"/>
    <lineage>
        <taxon>Eukaryota</taxon>
        <taxon>Sar</taxon>
        <taxon>Alveolata</taxon>
        <taxon>Ciliophora</taxon>
        <taxon>Intramacronucleata</taxon>
        <taxon>Spirotrichea</taxon>
        <taxon>Stichotrichia</taxon>
        <taxon>Sporadotrichida</taxon>
        <taxon>Oxytrichidae</taxon>
        <taxon>Stylonychinae</taxon>
        <taxon>Stylonychia</taxon>
    </lineage>
</organism>
<protein>
    <submittedName>
        <fullName evidence="3">Uncharacterized protein</fullName>
    </submittedName>
</protein>
<evidence type="ECO:0000256" key="1">
    <source>
        <dbReference type="SAM" id="Coils"/>
    </source>
</evidence>
<evidence type="ECO:0000256" key="2">
    <source>
        <dbReference type="SAM" id="MobiDB-lite"/>
    </source>
</evidence>
<dbReference type="AlphaFoldDB" id="A0A078AX19"/>
<evidence type="ECO:0000313" key="4">
    <source>
        <dbReference type="Proteomes" id="UP000039865"/>
    </source>
</evidence>
<evidence type="ECO:0000313" key="3">
    <source>
        <dbReference type="EMBL" id="CDW86606.1"/>
    </source>
</evidence>
<feature type="coiled-coil region" evidence="1">
    <location>
        <begin position="377"/>
        <end position="411"/>
    </location>
</feature>